<accession>A0A8H5GQN1</accession>
<keyword evidence="2" id="KW-1185">Reference proteome</keyword>
<organism evidence="1 2">
    <name type="scientific">Collybiopsis confluens</name>
    <dbReference type="NCBI Taxonomy" id="2823264"/>
    <lineage>
        <taxon>Eukaryota</taxon>
        <taxon>Fungi</taxon>
        <taxon>Dikarya</taxon>
        <taxon>Basidiomycota</taxon>
        <taxon>Agaricomycotina</taxon>
        <taxon>Agaricomycetes</taxon>
        <taxon>Agaricomycetidae</taxon>
        <taxon>Agaricales</taxon>
        <taxon>Marasmiineae</taxon>
        <taxon>Omphalotaceae</taxon>
        <taxon>Collybiopsis</taxon>
    </lineage>
</organism>
<dbReference type="Proteomes" id="UP000518752">
    <property type="component" value="Unassembled WGS sequence"/>
</dbReference>
<gene>
    <name evidence="1" type="ORF">D9757_013258</name>
</gene>
<sequence>MLLIRYLMLGARDRLRLKSASPVQLFLAQRVKNLSGSWTVFLILATLSLTEFWSPERCDGRSDKEKSNWASSYVLEYSLCGSLEPTFIASHAETEYVVSRLIREAIETGTFASLFAGPNGGSRHVVDSPRGYDDFHETLSWQYATLAVTPSSLPDDKISFSSRPQILNSRKTHPKTLHDSAQSSDMVTQIEEYREAPSLARLVHQMTLLIVMQVEA</sequence>
<dbReference type="EMBL" id="JAACJN010000128">
    <property type="protein sequence ID" value="KAF5369236.1"/>
    <property type="molecule type" value="Genomic_DNA"/>
</dbReference>
<evidence type="ECO:0000313" key="1">
    <source>
        <dbReference type="EMBL" id="KAF5369236.1"/>
    </source>
</evidence>
<evidence type="ECO:0000313" key="2">
    <source>
        <dbReference type="Proteomes" id="UP000518752"/>
    </source>
</evidence>
<protein>
    <submittedName>
        <fullName evidence="1">Uncharacterized protein</fullName>
    </submittedName>
</protein>
<proteinExistence type="predicted"/>
<dbReference type="OrthoDB" id="2562493at2759"/>
<name>A0A8H5GQN1_9AGAR</name>
<comment type="caution">
    <text evidence="1">The sequence shown here is derived from an EMBL/GenBank/DDBJ whole genome shotgun (WGS) entry which is preliminary data.</text>
</comment>
<dbReference type="AlphaFoldDB" id="A0A8H5GQN1"/>
<reference evidence="1 2" key="1">
    <citation type="journal article" date="2020" name="ISME J.">
        <title>Uncovering the hidden diversity of litter-decomposition mechanisms in mushroom-forming fungi.</title>
        <authorList>
            <person name="Floudas D."/>
            <person name="Bentzer J."/>
            <person name="Ahren D."/>
            <person name="Johansson T."/>
            <person name="Persson P."/>
            <person name="Tunlid A."/>
        </authorList>
    </citation>
    <scope>NUCLEOTIDE SEQUENCE [LARGE SCALE GENOMIC DNA]</scope>
    <source>
        <strain evidence="1 2">CBS 406.79</strain>
    </source>
</reference>